<organism evidence="6 7">
    <name type="scientific">Lichenibacterium ramalinae</name>
    <dbReference type="NCBI Taxonomy" id="2316527"/>
    <lineage>
        <taxon>Bacteria</taxon>
        <taxon>Pseudomonadati</taxon>
        <taxon>Pseudomonadota</taxon>
        <taxon>Alphaproteobacteria</taxon>
        <taxon>Hyphomicrobiales</taxon>
        <taxon>Lichenihabitantaceae</taxon>
        <taxon>Lichenibacterium</taxon>
    </lineage>
</organism>
<dbReference type="PRINTS" id="PR00039">
    <property type="entry name" value="HTHLYSR"/>
</dbReference>
<dbReference type="GO" id="GO:0003677">
    <property type="term" value="F:DNA binding"/>
    <property type="evidence" value="ECO:0007669"/>
    <property type="project" value="UniProtKB-KW"/>
</dbReference>
<dbReference type="Proteomes" id="UP000289411">
    <property type="component" value="Unassembled WGS sequence"/>
</dbReference>
<sequence>MVQSLPSLDLDCVEAFVRVAELSSFTRAAEALGTTQSVVSLKVKRLEASVGRRLLERTPRLVRVAEGCGPFLQASRDLLGSRDGLLATLRRQDRLRLSIGISDQAAGRDLPDILKRITRQDPDLLPDVHVGASRELLDRFDRGSFDAVVVRAEDDRRPGEVLIEEPYAWVAAPSWRWPTGLPLPLATLAEPCGVRALAIRSLEDAGLAWRDAFVGGGVAALGAALAAGLAVSVLALRVAPPGLIDVGDAVGLPPLPRSRVVLQSRVTQPRLAAALRGLAAGFRAGAAARAAEDALPLARQPRAGRGAGRAVSAPGART</sequence>
<dbReference type="Gene3D" id="1.10.10.10">
    <property type="entry name" value="Winged helix-like DNA-binding domain superfamily/Winged helix DNA-binding domain"/>
    <property type="match status" value="1"/>
</dbReference>
<evidence type="ECO:0000259" key="5">
    <source>
        <dbReference type="PROSITE" id="PS50931"/>
    </source>
</evidence>
<dbReference type="SUPFAM" id="SSF46785">
    <property type="entry name" value="Winged helix' DNA-binding domain"/>
    <property type="match status" value="1"/>
</dbReference>
<reference evidence="6 7" key="2">
    <citation type="submission" date="2019-02" db="EMBL/GenBank/DDBJ databases">
        <title>'Lichenibacterium ramalinii' gen. nov. sp. nov., 'Lichenibacterium minor' gen. nov. sp. nov.</title>
        <authorList>
            <person name="Pankratov T."/>
        </authorList>
    </citation>
    <scope>NUCLEOTIDE SEQUENCE [LARGE SCALE GENOMIC DNA]</scope>
    <source>
        <strain evidence="6 7">RmlP001</strain>
    </source>
</reference>
<dbReference type="InterPro" id="IPR036390">
    <property type="entry name" value="WH_DNA-bd_sf"/>
</dbReference>
<dbReference type="PANTHER" id="PTHR30579:SF7">
    <property type="entry name" value="HTH-TYPE TRANSCRIPTIONAL REGULATOR LRHA-RELATED"/>
    <property type="match status" value="1"/>
</dbReference>
<dbReference type="InterPro" id="IPR036388">
    <property type="entry name" value="WH-like_DNA-bd_sf"/>
</dbReference>
<evidence type="ECO:0000256" key="3">
    <source>
        <dbReference type="ARBA" id="ARBA00023125"/>
    </source>
</evidence>
<dbReference type="Pfam" id="PF00126">
    <property type="entry name" value="HTH_1"/>
    <property type="match status" value="1"/>
</dbReference>
<evidence type="ECO:0000256" key="1">
    <source>
        <dbReference type="ARBA" id="ARBA00009437"/>
    </source>
</evidence>
<dbReference type="PANTHER" id="PTHR30579">
    <property type="entry name" value="TRANSCRIPTIONAL REGULATOR"/>
    <property type="match status" value="1"/>
</dbReference>
<reference evidence="6 7" key="1">
    <citation type="submission" date="2018-09" db="EMBL/GenBank/DDBJ databases">
        <authorList>
            <person name="Grouzdev D.S."/>
            <person name="Krutkina M.S."/>
        </authorList>
    </citation>
    <scope>NUCLEOTIDE SEQUENCE [LARGE SCALE GENOMIC DNA]</scope>
    <source>
        <strain evidence="6 7">RmlP001</strain>
    </source>
</reference>
<dbReference type="InterPro" id="IPR000847">
    <property type="entry name" value="LysR_HTH_N"/>
</dbReference>
<comment type="similarity">
    <text evidence="1">Belongs to the LysR transcriptional regulatory family.</text>
</comment>
<keyword evidence="4" id="KW-0804">Transcription</keyword>
<comment type="caution">
    <text evidence="6">The sequence shown here is derived from an EMBL/GenBank/DDBJ whole genome shotgun (WGS) entry which is preliminary data.</text>
</comment>
<proteinExistence type="inferred from homology"/>
<dbReference type="InterPro" id="IPR050176">
    <property type="entry name" value="LTTR"/>
</dbReference>
<name>A0A4V1RJ54_9HYPH</name>
<evidence type="ECO:0000256" key="2">
    <source>
        <dbReference type="ARBA" id="ARBA00023015"/>
    </source>
</evidence>
<keyword evidence="7" id="KW-1185">Reference proteome</keyword>
<dbReference type="PROSITE" id="PS50931">
    <property type="entry name" value="HTH_LYSR"/>
    <property type="match status" value="1"/>
</dbReference>
<gene>
    <name evidence="6" type="ORF">D3272_03390</name>
</gene>
<dbReference type="Pfam" id="PF03466">
    <property type="entry name" value="LysR_substrate"/>
    <property type="match status" value="1"/>
</dbReference>
<accession>A0A4V1RJ54</accession>
<dbReference type="AlphaFoldDB" id="A0A4V1RJ54"/>
<evidence type="ECO:0000313" key="6">
    <source>
        <dbReference type="EMBL" id="RYB07128.1"/>
    </source>
</evidence>
<dbReference type="EMBL" id="QYBC01000002">
    <property type="protein sequence ID" value="RYB07128.1"/>
    <property type="molecule type" value="Genomic_DNA"/>
</dbReference>
<protein>
    <submittedName>
        <fullName evidence="6">LysR family transcriptional regulator</fullName>
    </submittedName>
</protein>
<dbReference type="SUPFAM" id="SSF53850">
    <property type="entry name" value="Periplasmic binding protein-like II"/>
    <property type="match status" value="1"/>
</dbReference>
<keyword evidence="2" id="KW-0805">Transcription regulation</keyword>
<keyword evidence="3" id="KW-0238">DNA-binding</keyword>
<evidence type="ECO:0000313" key="7">
    <source>
        <dbReference type="Proteomes" id="UP000289411"/>
    </source>
</evidence>
<evidence type="ECO:0000256" key="4">
    <source>
        <dbReference type="ARBA" id="ARBA00023163"/>
    </source>
</evidence>
<dbReference type="GO" id="GO:0003700">
    <property type="term" value="F:DNA-binding transcription factor activity"/>
    <property type="evidence" value="ECO:0007669"/>
    <property type="project" value="InterPro"/>
</dbReference>
<dbReference type="OrthoDB" id="8442847at2"/>
<feature type="domain" description="HTH lysR-type" evidence="5">
    <location>
        <begin position="8"/>
        <end position="65"/>
    </location>
</feature>
<dbReference type="Gene3D" id="3.40.190.10">
    <property type="entry name" value="Periplasmic binding protein-like II"/>
    <property type="match status" value="2"/>
</dbReference>
<dbReference type="InterPro" id="IPR005119">
    <property type="entry name" value="LysR_subst-bd"/>
</dbReference>